<sequence length="177" mass="18734">MKKKLALMFAGVALSSAALVGGAMPVASAGTLPPGVSYDASVNPVAQPGASVQAKENAVLQVAESKLGTPYVWGHNEDRGQYGFDCSNYTAYVYHHALGYKMSGSSQTQYHSVGWSVSKSAMRPGDLICFDQGRHSGIYAGNGEMIQEGGGLGKVGYLKLAPGSYWYNHISSVKEMF</sequence>
<keyword evidence="8" id="KW-1185">Reference proteome</keyword>
<evidence type="ECO:0000313" key="8">
    <source>
        <dbReference type="Proteomes" id="UP001164803"/>
    </source>
</evidence>
<keyword evidence="3" id="KW-0378">Hydrolase</keyword>
<dbReference type="InterPro" id="IPR038765">
    <property type="entry name" value="Papain-like_cys_pep_sf"/>
</dbReference>
<dbReference type="PANTHER" id="PTHR47053:SF1">
    <property type="entry name" value="MUREIN DD-ENDOPEPTIDASE MEPH-RELATED"/>
    <property type="match status" value="1"/>
</dbReference>
<feature type="signal peptide" evidence="5">
    <location>
        <begin position="1"/>
        <end position="29"/>
    </location>
</feature>
<keyword evidence="5" id="KW-0732">Signal</keyword>
<evidence type="ECO:0000256" key="5">
    <source>
        <dbReference type="SAM" id="SignalP"/>
    </source>
</evidence>
<dbReference type="InterPro" id="IPR000064">
    <property type="entry name" value="NLP_P60_dom"/>
</dbReference>
<feature type="domain" description="NlpC/P60" evidence="6">
    <location>
        <begin position="53"/>
        <end position="177"/>
    </location>
</feature>
<keyword evidence="2" id="KW-0645">Protease</keyword>
<comment type="similarity">
    <text evidence="1">Belongs to the peptidase C40 family.</text>
</comment>
<dbReference type="SUPFAM" id="SSF54001">
    <property type="entry name" value="Cysteine proteinases"/>
    <property type="match status" value="1"/>
</dbReference>
<organism evidence="7 8">
    <name type="scientific">Alicyclobacillus dauci</name>
    <dbReference type="NCBI Taxonomy" id="1475485"/>
    <lineage>
        <taxon>Bacteria</taxon>
        <taxon>Bacillati</taxon>
        <taxon>Bacillota</taxon>
        <taxon>Bacilli</taxon>
        <taxon>Bacillales</taxon>
        <taxon>Alicyclobacillaceae</taxon>
        <taxon>Alicyclobacillus</taxon>
    </lineage>
</organism>
<evidence type="ECO:0000259" key="6">
    <source>
        <dbReference type="PROSITE" id="PS51935"/>
    </source>
</evidence>
<name>A0ABY6Z4D4_9BACL</name>
<protein>
    <submittedName>
        <fullName evidence="7">C40 family peptidase</fullName>
    </submittedName>
</protein>
<evidence type="ECO:0000313" key="7">
    <source>
        <dbReference type="EMBL" id="WAH37748.1"/>
    </source>
</evidence>
<dbReference type="Proteomes" id="UP001164803">
    <property type="component" value="Chromosome"/>
</dbReference>
<feature type="chain" id="PRO_5046998190" evidence="5">
    <location>
        <begin position="30"/>
        <end position="177"/>
    </location>
</feature>
<dbReference type="InterPro" id="IPR051202">
    <property type="entry name" value="Peptidase_C40"/>
</dbReference>
<evidence type="ECO:0000256" key="4">
    <source>
        <dbReference type="ARBA" id="ARBA00022807"/>
    </source>
</evidence>
<keyword evidence="4" id="KW-0788">Thiol protease</keyword>
<reference evidence="7" key="1">
    <citation type="submission" date="2022-08" db="EMBL/GenBank/DDBJ databases">
        <title>Alicyclobacillus dauci DSM2870, complete genome.</title>
        <authorList>
            <person name="Wang Q."/>
            <person name="Cai R."/>
            <person name="Wang Z."/>
        </authorList>
    </citation>
    <scope>NUCLEOTIDE SEQUENCE</scope>
    <source>
        <strain evidence="7">DSM 28700</strain>
    </source>
</reference>
<evidence type="ECO:0000256" key="1">
    <source>
        <dbReference type="ARBA" id="ARBA00007074"/>
    </source>
</evidence>
<proteinExistence type="inferred from homology"/>
<dbReference type="PANTHER" id="PTHR47053">
    <property type="entry name" value="MUREIN DD-ENDOPEPTIDASE MEPH-RELATED"/>
    <property type="match status" value="1"/>
</dbReference>
<dbReference type="Pfam" id="PF00877">
    <property type="entry name" value="NLPC_P60"/>
    <property type="match status" value="1"/>
</dbReference>
<evidence type="ECO:0000256" key="3">
    <source>
        <dbReference type="ARBA" id="ARBA00022801"/>
    </source>
</evidence>
<gene>
    <name evidence="7" type="ORF">NZD86_04390</name>
</gene>
<accession>A0ABY6Z4D4</accession>
<dbReference type="Gene3D" id="3.90.1720.10">
    <property type="entry name" value="endopeptidase domain like (from Nostoc punctiforme)"/>
    <property type="match status" value="1"/>
</dbReference>
<dbReference type="EMBL" id="CP104064">
    <property type="protein sequence ID" value="WAH37748.1"/>
    <property type="molecule type" value="Genomic_DNA"/>
</dbReference>
<evidence type="ECO:0000256" key="2">
    <source>
        <dbReference type="ARBA" id="ARBA00022670"/>
    </source>
</evidence>
<dbReference type="RefSeq" id="WP_268045267.1">
    <property type="nucleotide sequence ID" value="NZ_CP104064.1"/>
</dbReference>
<dbReference type="PROSITE" id="PS51935">
    <property type="entry name" value="NLPC_P60"/>
    <property type="match status" value="1"/>
</dbReference>